<evidence type="ECO:0000256" key="10">
    <source>
        <dbReference type="RuleBase" id="RU003557"/>
    </source>
</evidence>
<dbReference type="Pfam" id="PF00108">
    <property type="entry name" value="Thiolase_N"/>
    <property type="match status" value="1"/>
</dbReference>
<dbReference type="Gene3D" id="3.40.47.10">
    <property type="match status" value="1"/>
</dbReference>
<gene>
    <name evidence="13" type="ORF">GCM10011514_12720</name>
</gene>
<dbReference type="PANTHER" id="PTHR18919">
    <property type="entry name" value="ACETYL-COA C-ACYLTRANSFERASE"/>
    <property type="match status" value="1"/>
</dbReference>
<dbReference type="PIRSF" id="PIRSF000429">
    <property type="entry name" value="Ac-CoA_Ac_transf"/>
    <property type="match status" value="1"/>
</dbReference>
<evidence type="ECO:0000256" key="7">
    <source>
        <dbReference type="ARBA" id="ARBA00022958"/>
    </source>
</evidence>
<name>A0A916YKG2_9BACT</name>
<dbReference type="GO" id="GO:0046872">
    <property type="term" value="F:metal ion binding"/>
    <property type="evidence" value="ECO:0007669"/>
    <property type="project" value="UniProtKB-KW"/>
</dbReference>
<sequence>MQQSFIISAVRTPIGSFGGSLASISAPTLGATAIKAAIEKAGIDQNQVEEVLYGNVCQANVGQAPARQATLGAGLSNKTNVTTINKVCASGMKSIMFGSQSIELGQNDIVVAGGMESMSNIPFYLSKARYGYGYGNGELIDGLAKDGLTNVYDNKAMGCFADATAQKFEISREEQDAFAIQSYKRSAEAWASGAFANEVTPVEVTDRKGNVKVIAEDEEFKNVNFEKIPTLRPVFTKEGTVTAANASTINDGAAALVLASSEAVEKNGLKPIAKIISYADGEHEPEWFTTAPIIAAEKALKRAGLTIADIDYFEINEAFAVVPMAFAKHFDISHEKLNVFGGAVSLGHPLGCSGARIVTTLINVLHQKKGKFGMAAICNGGGGASAIIIEKI</sequence>
<dbReference type="PROSITE" id="PS00099">
    <property type="entry name" value="THIOLASE_3"/>
    <property type="match status" value="1"/>
</dbReference>
<keyword evidence="14" id="KW-1185">Reference proteome</keyword>
<keyword evidence="4 10" id="KW-0808">Transferase</keyword>
<dbReference type="EMBL" id="BMKK01000002">
    <property type="protein sequence ID" value="GGD49991.1"/>
    <property type="molecule type" value="Genomic_DNA"/>
</dbReference>
<dbReference type="PROSITE" id="PS00098">
    <property type="entry name" value="THIOLASE_1"/>
    <property type="match status" value="1"/>
</dbReference>
<dbReference type="FunFam" id="3.40.47.10:FF:000007">
    <property type="entry name" value="acetyl-CoA acetyltransferase, mitochondrial"/>
    <property type="match status" value="1"/>
</dbReference>
<dbReference type="Proteomes" id="UP000609064">
    <property type="component" value="Unassembled WGS sequence"/>
</dbReference>
<dbReference type="RefSeq" id="WP_188765195.1">
    <property type="nucleotide sequence ID" value="NZ_BMKK01000002.1"/>
</dbReference>
<feature type="active site" description="Proton acceptor" evidence="9">
    <location>
        <position position="348"/>
    </location>
</feature>
<proteinExistence type="inferred from homology"/>
<comment type="caution">
    <text evidence="13">The sequence shown here is derived from an EMBL/GenBank/DDBJ whole genome shotgun (WGS) entry which is preliminary data.</text>
</comment>
<dbReference type="NCBIfam" id="TIGR01930">
    <property type="entry name" value="AcCoA-C-Actrans"/>
    <property type="match status" value="1"/>
</dbReference>
<dbReference type="CDD" id="cd00751">
    <property type="entry name" value="thiolase"/>
    <property type="match status" value="1"/>
</dbReference>
<protein>
    <recommendedName>
        <fullName evidence="3">acetyl-CoA C-acetyltransferase</fullName>
        <ecNumber evidence="3">2.3.1.9</ecNumber>
    </recommendedName>
</protein>
<evidence type="ECO:0000256" key="2">
    <source>
        <dbReference type="ARBA" id="ARBA00011881"/>
    </source>
</evidence>
<dbReference type="InterPro" id="IPR016039">
    <property type="entry name" value="Thiolase-like"/>
</dbReference>
<dbReference type="AlphaFoldDB" id="A0A916YKG2"/>
<evidence type="ECO:0000259" key="12">
    <source>
        <dbReference type="Pfam" id="PF02803"/>
    </source>
</evidence>
<evidence type="ECO:0000256" key="4">
    <source>
        <dbReference type="ARBA" id="ARBA00022679"/>
    </source>
</evidence>
<feature type="domain" description="Thiolase C-terminal" evidence="12">
    <location>
        <begin position="269"/>
        <end position="391"/>
    </location>
</feature>
<keyword evidence="5" id="KW-0479">Metal-binding</keyword>
<dbReference type="PROSITE" id="PS00737">
    <property type="entry name" value="THIOLASE_2"/>
    <property type="match status" value="1"/>
</dbReference>
<dbReference type="Pfam" id="PF02803">
    <property type="entry name" value="Thiolase_C"/>
    <property type="match status" value="1"/>
</dbReference>
<dbReference type="GO" id="GO:0003985">
    <property type="term" value="F:acetyl-CoA C-acetyltransferase activity"/>
    <property type="evidence" value="ECO:0007669"/>
    <property type="project" value="UniProtKB-EC"/>
</dbReference>
<evidence type="ECO:0000256" key="8">
    <source>
        <dbReference type="ARBA" id="ARBA00023315"/>
    </source>
</evidence>
<feature type="active site" description="Proton acceptor" evidence="9">
    <location>
        <position position="378"/>
    </location>
</feature>
<evidence type="ECO:0000256" key="5">
    <source>
        <dbReference type="ARBA" id="ARBA00022723"/>
    </source>
</evidence>
<accession>A0A916YKG2</accession>
<dbReference type="SUPFAM" id="SSF53901">
    <property type="entry name" value="Thiolase-like"/>
    <property type="match status" value="2"/>
</dbReference>
<dbReference type="InterPro" id="IPR002155">
    <property type="entry name" value="Thiolase"/>
</dbReference>
<keyword evidence="8 10" id="KW-0012">Acyltransferase</keyword>
<evidence type="ECO:0000256" key="3">
    <source>
        <dbReference type="ARBA" id="ARBA00012705"/>
    </source>
</evidence>
<reference evidence="13" key="2">
    <citation type="submission" date="2020-09" db="EMBL/GenBank/DDBJ databases">
        <authorList>
            <person name="Sun Q."/>
            <person name="Zhou Y."/>
        </authorList>
    </citation>
    <scope>NUCLEOTIDE SEQUENCE</scope>
    <source>
        <strain evidence="13">CGMCC 1.15958</strain>
    </source>
</reference>
<evidence type="ECO:0000313" key="14">
    <source>
        <dbReference type="Proteomes" id="UP000609064"/>
    </source>
</evidence>
<evidence type="ECO:0000256" key="9">
    <source>
        <dbReference type="PIRSR" id="PIRSR000429-1"/>
    </source>
</evidence>
<dbReference type="InterPro" id="IPR020615">
    <property type="entry name" value="Thiolase_acyl_enz_int_AS"/>
</dbReference>
<dbReference type="InterPro" id="IPR020610">
    <property type="entry name" value="Thiolase_AS"/>
</dbReference>
<evidence type="ECO:0000313" key="13">
    <source>
        <dbReference type="EMBL" id="GGD49991.1"/>
    </source>
</evidence>
<dbReference type="EC" id="2.3.1.9" evidence="3"/>
<organism evidence="13 14">
    <name type="scientific">Emticicia aquatilis</name>
    <dbReference type="NCBI Taxonomy" id="1537369"/>
    <lineage>
        <taxon>Bacteria</taxon>
        <taxon>Pseudomonadati</taxon>
        <taxon>Bacteroidota</taxon>
        <taxon>Cytophagia</taxon>
        <taxon>Cytophagales</taxon>
        <taxon>Leadbetterellaceae</taxon>
        <taxon>Emticicia</taxon>
    </lineage>
</organism>
<dbReference type="GO" id="GO:0006635">
    <property type="term" value="P:fatty acid beta-oxidation"/>
    <property type="evidence" value="ECO:0007669"/>
    <property type="project" value="TreeGrafter"/>
</dbReference>
<evidence type="ECO:0000256" key="6">
    <source>
        <dbReference type="ARBA" id="ARBA00022946"/>
    </source>
</evidence>
<evidence type="ECO:0000256" key="1">
    <source>
        <dbReference type="ARBA" id="ARBA00010982"/>
    </source>
</evidence>
<reference evidence="13" key="1">
    <citation type="journal article" date="2014" name="Int. J. Syst. Evol. Microbiol.">
        <title>Complete genome sequence of Corynebacterium casei LMG S-19264T (=DSM 44701T), isolated from a smear-ripened cheese.</title>
        <authorList>
            <consortium name="US DOE Joint Genome Institute (JGI-PGF)"/>
            <person name="Walter F."/>
            <person name="Albersmeier A."/>
            <person name="Kalinowski J."/>
            <person name="Ruckert C."/>
        </authorList>
    </citation>
    <scope>NUCLEOTIDE SEQUENCE</scope>
    <source>
        <strain evidence="13">CGMCC 1.15958</strain>
    </source>
</reference>
<feature type="active site" description="Acyl-thioester intermediate" evidence="9">
    <location>
        <position position="88"/>
    </location>
</feature>
<dbReference type="InterPro" id="IPR020613">
    <property type="entry name" value="Thiolase_CS"/>
</dbReference>
<dbReference type="PANTHER" id="PTHR18919:SF156">
    <property type="entry name" value="ACETYL-COA ACETYLTRANSFERASE, MITOCHONDRIAL"/>
    <property type="match status" value="1"/>
</dbReference>
<keyword evidence="7" id="KW-0630">Potassium</keyword>
<comment type="subunit">
    <text evidence="2">Homotetramer.</text>
</comment>
<feature type="domain" description="Thiolase N-terminal" evidence="11">
    <location>
        <begin position="5"/>
        <end position="261"/>
    </location>
</feature>
<dbReference type="InterPro" id="IPR020616">
    <property type="entry name" value="Thiolase_N"/>
</dbReference>
<comment type="similarity">
    <text evidence="1 10">Belongs to the thiolase-like superfamily. Thiolase family.</text>
</comment>
<evidence type="ECO:0000259" key="11">
    <source>
        <dbReference type="Pfam" id="PF00108"/>
    </source>
</evidence>
<keyword evidence="6" id="KW-0809">Transit peptide</keyword>
<dbReference type="InterPro" id="IPR020617">
    <property type="entry name" value="Thiolase_C"/>
</dbReference>